<reference evidence="6 7" key="1">
    <citation type="submission" date="2016-08" db="EMBL/GenBank/DDBJ databases">
        <title>A Parts List for Fungal Cellulosomes Revealed by Comparative Genomics.</title>
        <authorList>
            <consortium name="DOE Joint Genome Institute"/>
            <person name="Haitjema C.H."/>
            <person name="Gilmore S.P."/>
            <person name="Henske J.K."/>
            <person name="Solomon K.V."/>
            <person name="De Groot R."/>
            <person name="Kuo A."/>
            <person name="Mondo S.J."/>
            <person name="Salamov A.A."/>
            <person name="Labutti K."/>
            <person name="Zhao Z."/>
            <person name="Chiniquy J."/>
            <person name="Barry K."/>
            <person name="Brewer H.M."/>
            <person name="Purvine S.O."/>
            <person name="Wright A.T."/>
            <person name="Boxma B."/>
            <person name="Van Alen T."/>
            <person name="Hackstein J.H."/>
            <person name="Baker S.E."/>
            <person name="Grigoriev I.V."/>
            <person name="O'Malley M.A."/>
        </authorList>
    </citation>
    <scope>NUCLEOTIDE SEQUENCE [LARGE SCALE GENOMIC DNA]</scope>
    <source>
        <strain evidence="6 7">G1</strain>
    </source>
</reference>
<dbReference type="EMBL" id="MCOG01000141">
    <property type="protein sequence ID" value="ORY37718.1"/>
    <property type="molecule type" value="Genomic_DNA"/>
</dbReference>
<dbReference type="Proteomes" id="UP000193920">
    <property type="component" value="Unassembled WGS sequence"/>
</dbReference>
<feature type="compositionally biased region" description="Low complexity" evidence="5">
    <location>
        <begin position="403"/>
        <end position="413"/>
    </location>
</feature>
<organism evidence="6 7">
    <name type="scientific">Neocallimastix californiae</name>
    <dbReference type="NCBI Taxonomy" id="1754190"/>
    <lineage>
        <taxon>Eukaryota</taxon>
        <taxon>Fungi</taxon>
        <taxon>Fungi incertae sedis</taxon>
        <taxon>Chytridiomycota</taxon>
        <taxon>Chytridiomycota incertae sedis</taxon>
        <taxon>Neocallimastigomycetes</taxon>
        <taxon>Neocallimastigales</taxon>
        <taxon>Neocallimastigaceae</taxon>
        <taxon>Neocallimastix</taxon>
    </lineage>
</organism>
<feature type="region of interest" description="Disordered" evidence="5">
    <location>
        <begin position="393"/>
        <end position="466"/>
    </location>
</feature>
<evidence type="ECO:0000256" key="5">
    <source>
        <dbReference type="SAM" id="MobiDB-lite"/>
    </source>
</evidence>
<evidence type="ECO:0000256" key="2">
    <source>
        <dbReference type="ARBA" id="ARBA00017589"/>
    </source>
</evidence>
<keyword evidence="4" id="KW-0539">Nucleus</keyword>
<dbReference type="FunFam" id="3.90.1030.20:FF:000002">
    <property type="entry name" value="DNA polymerase delta subunit"/>
    <property type="match status" value="1"/>
</dbReference>
<dbReference type="PANTHER" id="PTHR17598:SF13">
    <property type="entry name" value="DNA POLYMERASE DELTA SUBUNIT 3"/>
    <property type="match status" value="1"/>
</dbReference>
<dbReference type="GO" id="GO:0043625">
    <property type="term" value="C:delta DNA polymerase complex"/>
    <property type="evidence" value="ECO:0007669"/>
    <property type="project" value="InterPro"/>
</dbReference>
<dbReference type="PANTHER" id="PTHR17598">
    <property type="entry name" value="DNA POLYMERASE DELTA SUBUNIT 3"/>
    <property type="match status" value="1"/>
</dbReference>
<gene>
    <name evidence="6" type="ORF">LY90DRAFT_53235</name>
</gene>
<evidence type="ECO:0000256" key="3">
    <source>
        <dbReference type="ARBA" id="ARBA00022705"/>
    </source>
</evidence>
<feature type="compositionally biased region" description="Polar residues" evidence="5">
    <location>
        <begin position="414"/>
        <end position="423"/>
    </location>
</feature>
<dbReference type="Pfam" id="PF09507">
    <property type="entry name" value="CDC27"/>
    <property type="match status" value="1"/>
</dbReference>
<evidence type="ECO:0000256" key="4">
    <source>
        <dbReference type="ARBA" id="ARBA00023242"/>
    </source>
</evidence>
<dbReference type="GO" id="GO:0006297">
    <property type="term" value="P:nucleotide-excision repair, DNA gap filling"/>
    <property type="evidence" value="ECO:0007669"/>
    <property type="project" value="TreeGrafter"/>
</dbReference>
<evidence type="ECO:0000313" key="6">
    <source>
        <dbReference type="EMBL" id="ORY37718.1"/>
    </source>
</evidence>
<dbReference type="InterPro" id="IPR019038">
    <property type="entry name" value="POLD3"/>
</dbReference>
<accession>A0A1Y2BSI7</accession>
<evidence type="ECO:0000313" key="7">
    <source>
        <dbReference type="Proteomes" id="UP000193920"/>
    </source>
</evidence>
<keyword evidence="7" id="KW-1185">Reference proteome</keyword>
<name>A0A1Y2BSI7_9FUNG</name>
<proteinExistence type="predicted"/>
<dbReference type="GO" id="GO:0003887">
    <property type="term" value="F:DNA-directed DNA polymerase activity"/>
    <property type="evidence" value="ECO:0007669"/>
    <property type="project" value="TreeGrafter"/>
</dbReference>
<feature type="compositionally biased region" description="Basic and acidic residues" evidence="5">
    <location>
        <begin position="246"/>
        <end position="301"/>
    </location>
</feature>
<dbReference type="InterPro" id="IPR041913">
    <property type="entry name" value="POLD3_sf"/>
</dbReference>
<comment type="subcellular location">
    <subcellularLocation>
        <location evidence="1">Nucleus</location>
    </subcellularLocation>
</comment>
<feature type="compositionally biased region" description="Acidic residues" evidence="5">
    <location>
        <begin position="322"/>
        <end position="344"/>
    </location>
</feature>
<feature type="compositionally biased region" description="Basic and acidic residues" evidence="5">
    <location>
        <begin position="352"/>
        <end position="365"/>
    </location>
</feature>
<dbReference type="GO" id="GO:1904161">
    <property type="term" value="P:DNA synthesis involved in UV-damage excision repair"/>
    <property type="evidence" value="ECO:0007669"/>
    <property type="project" value="TreeGrafter"/>
</dbReference>
<sequence>MSQYYELLNSNVYDKKKIVTYRWLSRKLKVNVNQAKKILYDFKENENDKIHCIYCISGQLKNNNELTIELIPEEKLEDAKKKFQHFFIHVYSIEAQSLNELDPLVAENYDIINNIDDNPQDYSMIQCNDIHKREREIEGSSIDQIQDVKHEPINNSTYNSNKNLKDIKKEKNDFFKKTTSTKKNKVKDAKAAFFDKFKTKSIFEADNDSNKKAIKKEQPKNMMESFFKEKTIKKSEEESSEPYESDLPKEKIKKEEIKKEIEPEAPKLTEAEKKKKLEEEKRNMEREKEIEEENERLRQLFDDDDISSSISKLSNKKRVFIEDDDNDDDDDENRMEEEEEEEDSNYNIISNEEPKKLVKSDDPRAPGRRRYRVVKQETYMDDKGYLVTKDVSEWVSESESEENSTSVSANSTNKQKSLFNMKNSNKKRNVMDDEDNSGSKKSNKRRKGTIGGEKTQKSILSFFGKH</sequence>
<evidence type="ECO:0000256" key="1">
    <source>
        <dbReference type="ARBA" id="ARBA00004123"/>
    </source>
</evidence>
<comment type="caution">
    <text evidence="6">The sequence shown here is derived from an EMBL/GenBank/DDBJ whole genome shotgun (WGS) entry which is preliminary data.</text>
</comment>
<dbReference type="GO" id="GO:0006271">
    <property type="term" value="P:DNA strand elongation involved in DNA replication"/>
    <property type="evidence" value="ECO:0007669"/>
    <property type="project" value="TreeGrafter"/>
</dbReference>
<dbReference type="OrthoDB" id="514823at2759"/>
<dbReference type="Gene3D" id="3.90.1030.20">
    <property type="entry name" value="DNA polymerase delta, p66 (Cdc27) subunit, wHTH domain"/>
    <property type="match status" value="1"/>
</dbReference>
<feature type="region of interest" description="Disordered" evidence="5">
    <location>
        <begin position="230"/>
        <end position="375"/>
    </location>
</feature>
<keyword evidence="3" id="KW-0235">DNA replication</keyword>
<dbReference type="STRING" id="1754190.A0A1Y2BSI7"/>
<dbReference type="AlphaFoldDB" id="A0A1Y2BSI7"/>
<protein>
    <recommendedName>
        <fullName evidence="2">DNA polymerase delta subunit 3</fullName>
    </recommendedName>
</protein>